<dbReference type="Pfam" id="PF04082">
    <property type="entry name" value="Fungal_trans"/>
    <property type="match status" value="1"/>
</dbReference>
<dbReference type="GO" id="GO:0006351">
    <property type="term" value="P:DNA-templated transcription"/>
    <property type="evidence" value="ECO:0007669"/>
    <property type="project" value="InterPro"/>
</dbReference>
<evidence type="ECO:0000256" key="1">
    <source>
        <dbReference type="ARBA" id="ARBA00004123"/>
    </source>
</evidence>
<feature type="domain" description="Zn(2)-C6 fungal-type" evidence="5">
    <location>
        <begin position="13"/>
        <end position="44"/>
    </location>
</feature>
<feature type="compositionally biased region" description="Low complexity" evidence="4">
    <location>
        <begin position="96"/>
        <end position="107"/>
    </location>
</feature>
<organism evidence="6 7">
    <name type="scientific">Lentinula guzmanii</name>
    <dbReference type="NCBI Taxonomy" id="2804957"/>
    <lineage>
        <taxon>Eukaryota</taxon>
        <taxon>Fungi</taxon>
        <taxon>Dikarya</taxon>
        <taxon>Basidiomycota</taxon>
        <taxon>Agaricomycotina</taxon>
        <taxon>Agaricomycetes</taxon>
        <taxon>Agaricomycetidae</taxon>
        <taxon>Agaricales</taxon>
        <taxon>Marasmiineae</taxon>
        <taxon>Omphalotaceae</taxon>
        <taxon>Lentinula</taxon>
    </lineage>
</organism>
<reference evidence="6" key="1">
    <citation type="submission" date="2022-08" db="EMBL/GenBank/DDBJ databases">
        <authorList>
            <consortium name="DOE Joint Genome Institute"/>
            <person name="Min B."/>
            <person name="Sierra-Patev S."/>
            <person name="Naranjo-Ortiz M."/>
            <person name="Looney B."/>
            <person name="Konkel Z."/>
            <person name="Slot J.C."/>
            <person name="Sakamoto Y."/>
            <person name="Steenwyk J.L."/>
            <person name="Rokas A."/>
            <person name="Carro J."/>
            <person name="Camarero S."/>
            <person name="Ferreira P."/>
            <person name="Molpeceres G."/>
            <person name="Ruiz-duenas F.J."/>
            <person name="Serrano A."/>
            <person name="Henrissat B."/>
            <person name="Drula E."/>
            <person name="Hughes K.W."/>
            <person name="Mata J.L."/>
            <person name="Ishikawa N.K."/>
            <person name="Vargas-Isla R."/>
            <person name="Ushijima S."/>
            <person name="Smith C.A."/>
            <person name="Ahrendt S."/>
            <person name="Andreopoulos W."/>
            <person name="He G."/>
            <person name="LaButti K."/>
            <person name="Lipzen A."/>
            <person name="Ng V."/>
            <person name="Riley R."/>
            <person name="Sandor L."/>
            <person name="Barry K."/>
            <person name="Martinez A.T."/>
            <person name="Xiao Y."/>
            <person name="Gibbons J.G."/>
            <person name="Terashima K."/>
            <person name="Hibbett D.S."/>
            <person name="Grigoriev I.V."/>
        </authorList>
    </citation>
    <scope>NUCLEOTIDE SEQUENCE</scope>
    <source>
        <strain evidence="6">ET3784</strain>
    </source>
</reference>
<feature type="region of interest" description="Disordered" evidence="4">
    <location>
        <begin position="715"/>
        <end position="827"/>
    </location>
</feature>
<feature type="compositionally biased region" description="Polar residues" evidence="4">
    <location>
        <begin position="756"/>
        <end position="766"/>
    </location>
</feature>
<dbReference type="InterPro" id="IPR050613">
    <property type="entry name" value="Sec_Metabolite_Reg"/>
</dbReference>
<name>A0AA38JFC7_9AGAR</name>
<dbReference type="InterPro" id="IPR036864">
    <property type="entry name" value="Zn2-C6_fun-type_DNA-bd_sf"/>
</dbReference>
<feature type="region of interest" description="Disordered" evidence="4">
    <location>
        <begin position="96"/>
        <end position="118"/>
    </location>
</feature>
<dbReference type="SMART" id="SM00066">
    <property type="entry name" value="GAL4"/>
    <property type="match status" value="1"/>
</dbReference>
<dbReference type="Gene3D" id="4.10.240.10">
    <property type="entry name" value="Zn(2)-C6 fungal-type DNA-binding domain"/>
    <property type="match status" value="1"/>
</dbReference>
<dbReference type="GO" id="GO:0008270">
    <property type="term" value="F:zinc ion binding"/>
    <property type="evidence" value="ECO:0007669"/>
    <property type="project" value="InterPro"/>
</dbReference>
<dbReference type="InterPro" id="IPR001138">
    <property type="entry name" value="Zn2Cys6_DnaBD"/>
</dbReference>
<evidence type="ECO:0000259" key="5">
    <source>
        <dbReference type="PROSITE" id="PS50048"/>
    </source>
</evidence>
<dbReference type="CDD" id="cd00067">
    <property type="entry name" value="GAL4"/>
    <property type="match status" value="1"/>
</dbReference>
<feature type="region of interest" description="Disordered" evidence="4">
    <location>
        <begin position="681"/>
        <end position="703"/>
    </location>
</feature>
<dbReference type="PROSITE" id="PS00463">
    <property type="entry name" value="ZN2_CY6_FUNGAL_1"/>
    <property type="match status" value="1"/>
</dbReference>
<dbReference type="GO" id="GO:0000981">
    <property type="term" value="F:DNA-binding transcription factor activity, RNA polymerase II-specific"/>
    <property type="evidence" value="ECO:0007669"/>
    <property type="project" value="InterPro"/>
</dbReference>
<protein>
    <recommendedName>
        <fullName evidence="5">Zn(2)-C6 fungal-type domain-containing protein</fullName>
    </recommendedName>
</protein>
<dbReference type="GO" id="GO:0003677">
    <property type="term" value="F:DNA binding"/>
    <property type="evidence" value="ECO:0007669"/>
    <property type="project" value="InterPro"/>
</dbReference>
<comment type="subcellular location">
    <subcellularLocation>
        <location evidence="1">Nucleus</location>
    </subcellularLocation>
</comment>
<feature type="compositionally biased region" description="Low complexity" evidence="4">
    <location>
        <begin position="785"/>
        <end position="799"/>
    </location>
</feature>
<keyword evidence="3" id="KW-0539">Nucleus</keyword>
<evidence type="ECO:0000313" key="7">
    <source>
        <dbReference type="Proteomes" id="UP001176059"/>
    </source>
</evidence>
<dbReference type="PROSITE" id="PS50048">
    <property type="entry name" value="ZN2_CY6_FUNGAL_2"/>
    <property type="match status" value="1"/>
</dbReference>
<dbReference type="EMBL" id="JANVFO010000045">
    <property type="protein sequence ID" value="KAJ3725672.1"/>
    <property type="molecule type" value="Genomic_DNA"/>
</dbReference>
<dbReference type="InterPro" id="IPR007219">
    <property type="entry name" value="XnlR_reg_dom"/>
</dbReference>
<evidence type="ECO:0000256" key="4">
    <source>
        <dbReference type="SAM" id="MobiDB-lite"/>
    </source>
</evidence>
<feature type="compositionally biased region" description="Polar residues" evidence="4">
    <location>
        <begin position="800"/>
        <end position="827"/>
    </location>
</feature>
<accession>A0AA38JFC7</accession>
<reference evidence="6" key="2">
    <citation type="journal article" date="2023" name="Proc. Natl. Acad. Sci. U.S.A.">
        <title>A global phylogenomic analysis of the shiitake genus Lentinula.</title>
        <authorList>
            <person name="Sierra-Patev S."/>
            <person name="Min B."/>
            <person name="Naranjo-Ortiz M."/>
            <person name="Looney B."/>
            <person name="Konkel Z."/>
            <person name="Slot J.C."/>
            <person name="Sakamoto Y."/>
            <person name="Steenwyk J.L."/>
            <person name="Rokas A."/>
            <person name="Carro J."/>
            <person name="Camarero S."/>
            <person name="Ferreira P."/>
            <person name="Molpeceres G."/>
            <person name="Ruiz-Duenas F.J."/>
            <person name="Serrano A."/>
            <person name="Henrissat B."/>
            <person name="Drula E."/>
            <person name="Hughes K.W."/>
            <person name="Mata J.L."/>
            <person name="Ishikawa N.K."/>
            <person name="Vargas-Isla R."/>
            <person name="Ushijima S."/>
            <person name="Smith C.A."/>
            <person name="Donoghue J."/>
            <person name="Ahrendt S."/>
            <person name="Andreopoulos W."/>
            <person name="He G."/>
            <person name="LaButti K."/>
            <person name="Lipzen A."/>
            <person name="Ng V."/>
            <person name="Riley R."/>
            <person name="Sandor L."/>
            <person name="Barry K."/>
            <person name="Martinez A.T."/>
            <person name="Xiao Y."/>
            <person name="Gibbons J.G."/>
            <person name="Terashima K."/>
            <person name="Grigoriev I.V."/>
            <person name="Hibbett D."/>
        </authorList>
    </citation>
    <scope>NUCLEOTIDE SEQUENCE</scope>
    <source>
        <strain evidence="6">ET3784</strain>
    </source>
</reference>
<feature type="compositionally biased region" description="Low complexity" evidence="4">
    <location>
        <begin position="718"/>
        <end position="733"/>
    </location>
</feature>
<keyword evidence="2" id="KW-0479">Metal-binding</keyword>
<keyword evidence="7" id="KW-1185">Reference proteome</keyword>
<dbReference type="AlphaFoldDB" id="A0AA38JFC7"/>
<dbReference type="SMART" id="SM00906">
    <property type="entry name" value="Fungal_trans"/>
    <property type="match status" value="1"/>
</dbReference>
<dbReference type="SUPFAM" id="SSF57701">
    <property type="entry name" value="Zn2/Cys6 DNA-binding domain"/>
    <property type="match status" value="1"/>
</dbReference>
<dbReference type="PANTHER" id="PTHR31001">
    <property type="entry name" value="UNCHARACTERIZED TRANSCRIPTIONAL REGULATORY PROTEIN"/>
    <property type="match status" value="1"/>
</dbReference>
<dbReference type="GO" id="GO:0005634">
    <property type="term" value="C:nucleus"/>
    <property type="evidence" value="ECO:0007669"/>
    <property type="project" value="UniProtKB-SubCell"/>
</dbReference>
<dbReference type="Pfam" id="PF00172">
    <property type="entry name" value="Zn_clus"/>
    <property type="match status" value="1"/>
</dbReference>
<evidence type="ECO:0000256" key="3">
    <source>
        <dbReference type="ARBA" id="ARBA00023242"/>
    </source>
</evidence>
<gene>
    <name evidence="6" type="ORF">DFJ43DRAFT_1088682</name>
</gene>
<dbReference type="CDD" id="cd12148">
    <property type="entry name" value="fungal_TF_MHR"/>
    <property type="match status" value="1"/>
</dbReference>
<evidence type="ECO:0000256" key="2">
    <source>
        <dbReference type="ARBA" id="ARBA00022723"/>
    </source>
</evidence>
<sequence>MSDSRTCSRPIQSCYQCRKRKIKCNRAYPCAPCILRGEGDVCREVDRNQTSSSKSTADTLDDVINRVTVLERVVSRLSKALPPDLIAPRVDDLDSSFSTSMPSSSMPKPQPKSAPRPVGFATDVALKPESVIRSSYGSGSTDEDVAMMLEDFAMGHRVNRSRATQELDTESSDLYTHRRSVSNGSQDGFIRRDHSLPLTPVSAIDVFVPQFGLPDRHPLSLLIDTSTDIVGRLVSVLPAKGRCKALVHFYFERLEWYSKVLHSPSFLFEANQLMEQVFSTSSNAPIRDSSVLAHVSVPFLSVYFMVLCLSLHLIEPEMCRILNLGFDEATELSKKMYNAAQACLYVSDFIGNHSLEALQCLILMGVYQQNLDEADSHWALLGSAIKMAQNLGISKLGSESDNKPYSGIWTSVIKREVARRVWWSLIFNDWSHAAAHNGAYSIHPSQNHTGFPANVNDADLVDGSPLKERPIMQYTEMTLSLTRFRFVGIYREIVDNMQSPTGYEFVTEIDAKIRKLQEDIPRYFQEHDTNATENSASPGPAPYRPAQNVKQLELTLCLLMGETRQLRLHRPYLFKGYKDRKYAKSRERCINSARAILNLLKSNDEQSAILLKWWMVLFYGFAASVVLFIDLCHHKADNSPDLGLRRLELREALDLFKTVEHISSVSRNAIALLEGLMSVEPDIPSKPSRKRGASTQESDEPFGQVVKRMIIDAHRNASSPVSSQSSGSLVSSPNKLMSPASTPHSTLHHRSRSDSHANSSFTSTPATGMDEYPPRISIPVNRTMAPSSQWSSQAGSQASTPHTSSSNRLSLAPSRQNSSQDGLTCVNSNTGGSPFGLGWGLPERDAFAPNILFRESEMFEASMRELDEATMNELGQLLWSDETFAGYSRTAGNNIESERDEMSLSGFESFNGMGFTGL</sequence>
<dbReference type="PANTHER" id="PTHR31001:SF76">
    <property type="entry name" value="ZN(2)-C6 FUNGAL-TYPE DOMAIN-CONTAINING PROTEIN"/>
    <property type="match status" value="1"/>
</dbReference>
<evidence type="ECO:0000313" key="6">
    <source>
        <dbReference type="EMBL" id="KAJ3725672.1"/>
    </source>
</evidence>
<comment type="caution">
    <text evidence="6">The sequence shown here is derived from an EMBL/GenBank/DDBJ whole genome shotgun (WGS) entry which is preliminary data.</text>
</comment>
<dbReference type="Proteomes" id="UP001176059">
    <property type="component" value="Unassembled WGS sequence"/>
</dbReference>
<proteinExistence type="predicted"/>